<feature type="domain" description="YjeF C-terminal" evidence="20">
    <location>
        <begin position="225"/>
        <end position="486"/>
    </location>
</feature>
<evidence type="ECO:0000256" key="18">
    <source>
        <dbReference type="HAMAP-Rule" id="MF_01966"/>
    </source>
</evidence>
<dbReference type="InterPro" id="IPR036652">
    <property type="entry name" value="YjeF_N_dom_sf"/>
</dbReference>
<feature type="binding site" evidence="18">
    <location>
        <position position="161"/>
    </location>
    <ligand>
        <name>K(+)</name>
        <dbReference type="ChEBI" id="CHEBI:29103"/>
    </ligand>
</feature>
<dbReference type="CDD" id="cd01171">
    <property type="entry name" value="YXKO-related"/>
    <property type="match status" value="1"/>
</dbReference>
<evidence type="ECO:0000313" key="23">
    <source>
        <dbReference type="Proteomes" id="UP000278222"/>
    </source>
</evidence>
<dbReference type="Gene3D" id="3.40.1190.20">
    <property type="match status" value="1"/>
</dbReference>
<comment type="similarity">
    <text evidence="3 19">In the N-terminal section; belongs to the NnrE/AIBP family.</text>
</comment>
<dbReference type="EMBL" id="RJKX01000011">
    <property type="protein sequence ID" value="ROQ01711.1"/>
    <property type="molecule type" value="Genomic_DNA"/>
</dbReference>
<feature type="binding site" evidence="18">
    <location>
        <begin position="129"/>
        <end position="135"/>
    </location>
    <ligand>
        <name>(6S)-NADPHX</name>
        <dbReference type="ChEBI" id="CHEBI:64076"/>
    </ligand>
</feature>
<dbReference type="GO" id="GO:0046872">
    <property type="term" value="F:metal ion binding"/>
    <property type="evidence" value="ECO:0007669"/>
    <property type="project" value="UniProtKB-UniRule"/>
</dbReference>
<comment type="catalytic activity">
    <reaction evidence="1 18 19">
        <text>(6R)-NADHX = (6S)-NADHX</text>
        <dbReference type="Rhea" id="RHEA:32215"/>
        <dbReference type="ChEBI" id="CHEBI:64074"/>
        <dbReference type="ChEBI" id="CHEBI:64075"/>
        <dbReference type="EC" id="5.1.99.6"/>
    </reaction>
</comment>
<comment type="function">
    <text evidence="17">Catalyzes the dehydration of the S-form of NAD(P)HX at the expense of ADP, which is converted to AMP. Together with NAD(P)HX epimerase, which catalyzes the epimerization of the S- and R-forms, the enzyme allows the repair of both epimers of NAD(P)HX, a damaged form of NAD(P)H that is a result of enzymatic or heat-dependent hydration.</text>
</comment>
<evidence type="ECO:0000256" key="2">
    <source>
        <dbReference type="ARBA" id="ARBA00000909"/>
    </source>
</evidence>
<keyword evidence="10 17" id="KW-0520">NAD</keyword>
<comment type="cofactor">
    <cofactor evidence="18 19">
        <name>K(+)</name>
        <dbReference type="ChEBI" id="CHEBI:29103"/>
    </cofactor>
    <text evidence="18 19">Binds 1 potassium ion per subunit.</text>
</comment>
<dbReference type="InterPro" id="IPR004443">
    <property type="entry name" value="YjeF_N_dom"/>
</dbReference>
<dbReference type="HAMAP" id="MF_01966">
    <property type="entry name" value="NADHX_epimerase"/>
    <property type="match status" value="1"/>
</dbReference>
<evidence type="ECO:0000256" key="3">
    <source>
        <dbReference type="ARBA" id="ARBA00006001"/>
    </source>
</evidence>
<name>A0A3N1MDA8_9PROT</name>
<feature type="binding site" evidence="17">
    <location>
        <position position="319"/>
    </location>
    <ligand>
        <name>(6S)-NADPHX</name>
        <dbReference type="ChEBI" id="CHEBI:64076"/>
    </ligand>
</feature>
<comment type="function">
    <text evidence="18">Catalyzes the epimerization of the S- and R-forms of NAD(P)HX, a damaged form of NAD(P)H that is a result of enzymatic or heat-dependent hydration. This is a prerequisite for the S-specific NAD(P)H-hydrate dehydratase to allow the repair of both epimers of NAD(P)HX.</text>
</comment>
<evidence type="ECO:0000256" key="6">
    <source>
        <dbReference type="ARBA" id="ARBA00022741"/>
    </source>
</evidence>
<dbReference type="AlphaFoldDB" id="A0A3N1MDA8"/>
<dbReference type="HAMAP" id="MF_01965">
    <property type="entry name" value="NADHX_dehydratase"/>
    <property type="match status" value="1"/>
</dbReference>
<dbReference type="GO" id="GO:0052856">
    <property type="term" value="F:NAD(P)HX epimerase activity"/>
    <property type="evidence" value="ECO:0007669"/>
    <property type="project" value="UniProtKB-UniRule"/>
</dbReference>
<comment type="catalytic activity">
    <reaction evidence="16 17 19">
        <text>(6S)-NADPHX + ADP = AMP + phosphate + NADPH + H(+)</text>
        <dbReference type="Rhea" id="RHEA:32235"/>
        <dbReference type="ChEBI" id="CHEBI:15378"/>
        <dbReference type="ChEBI" id="CHEBI:43474"/>
        <dbReference type="ChEBI" id="CHEBI:57783"/>
        <dbReference type="ChEBI" id="CHEBI:64076"/>
        <dbReference type="ChEBI" id="CHEBI:456215"/>
        <dbReference type="ChEBI" id="CHEBI:456216"/>
        <dbReference type="EC" id="4.2.1.136"/>
    </reaction>
</comment>
<protein>
    <recommendedName>
        <fullName evidence="19">Bifunctional NAD(P)H-hydrate repair enzyme</fullName>
    </recommendedName>
    <alternativeName>
        <fullName evidence="19">Nicotinamide nucleotide repair protein</fullName>
    </alternativeName>
    <domain>
        <recommendedName>
            <fullName evidence="19">ADP-dependent (S)-NAD(P)H-hydrate dehydratase</fullName>
            <ecNumber evidence="19">4.2.1.136</ecNumber>
        </recommendedName>
        <alternativeName>
            <fullName evidence="19">ADP-dependent NAD(P)HX dehydratase</fullName>
        </alternativeName>
    </domain>
    <domain>
        <recommendedName>
            <fullName evidence="19">NAD(P)H-hydrate epimerase</fullName>
            <ecNumber evidence="19">5.1.99.6</ecNumber>
        </recommendedName>
    </domain>
</protein>
<feature type="binding site" evidence="17">
    <location>
        <position position="432"/>
    </location>
    <ligand>
        <name>(6S)-NADPHX</name>
        <dbReference type="ChEBI" id="CHEBI:64076"/>
    </ligand>
</feature>
<dbReference type="PIRSF" id="PIRSF017184">
    <property type="entry name" value="Nnr"/>
    <property type="match status" value="1"/>
</dbReference>
<feature type="binding site" evidence="18">
    <location>
        <begin position="64"/>
        <end position="68"/>
    </location>
    <ligand>
        <name>(6S)-NADPHX</name>
        <dbReference type="ChEBI" id="CHEBI:64076"/>
    </ligand>
</feature>
<dbReference type="InterPro" id="IPR029056">
    <property type="entry name" value="Ribokinase-like"/>
</dbReference>
<keyword evidence="7 17" id="KW-0067">ATP-binding</keyword>
<keyword evidence="6 17" id="KW-0547">Nucleotide-binding</keyword>
<comment type="catalytic activity">
    <reaction evidence="2 18 19">
        <text>(6R)-NADPHX = (6S)-NADPHX</text>
        <dbReference type="Rhea" id="RHEA:32227"/>
        <dbReference type="ChEBI" id="CHEBI:64076"/>
        <dbReference type="ChEBI" id="CHEBI:64077"/>
        <dbReference type="EC" id="5.1.99.6"/>
    </reaction>
</comment>
<dbReference type="PROSITE" id="PS51385">
    <property type="entry name" value="YJEF_N"/>
    <property type="match status" value="1"/>
</dbReference>
<evidence type="ECO:0000256" key="17">
    <source>
        <dbReference type="HAMAP-Rule" id="MF_01965"/>
    </source>
</evidence>
<dbReference type="PROSITE" id="PS51383">
    <property type="entry name" value="YJEF_C_3"/>
    <property type="match status" value="1"/>
</dbReference>
<dbReference type="SUPFAM" id="SSF64153">
    <property type="entry name" value="YjeF N-terminal domain-like"/>
    <property type="match status" value="1"/>
</dbReference>
<proteinExistence type="inferred from homology"/>
<dbReference type="InterPro" id="IPR000631">
    <property type="entry name" value="CARKD"/>
</dbReference>
<accession>A0A3N1MDA8</accession>
<keyword evidence="5 18" id="KW-0479">Metal-binding</keyword>
<evidence type="ECO:0000256" key="14">
    <source>
        <dbReference type="ARBA" id="ARBA00025153"/>
    </source>
</evidence>
<dbReference type="PANTHER" id="PTHR12592:SF0">
    <property type="entry name" value="ATP-DEPENDENT (S)-NAD(P)H-HYDRATE DEHYDRATASE"/>
    <property type="match status" value="1"/>
</dbReference>
<feature type="binding site" evidence="17">
    <location>
        <begin position="402"/>
        <end position="406"/>
    </location>
    <ligand>
        <name>AMP</name>
        <dbReference type="ChEBI" id="CHEBI:456215"/>
    </ligand>
</feature>
<dbReference type="NCBIfam" id="TIGR00197">
    <property type="entry name" value="yjeF_nterm"/>
    <property type="match status" value="1"/>
</dbReference>
<evidence type="ECO:0000256" key="7">
    <source>
        <dbReference type="ARBA" id="ARBA00022840"/>
    </source>
</evidence>
<dbReference type="PANTHER" id="PTHR12592">
    <property type="entry name" value="ATP-DEPENDENT (S)-NAD(P)H-HYDRATE DEHYDRATASE FAMILY MEMBER"/>
    <property type="match status" value="1"/>
</dbReference>
<evidence type="ECO:0000256" key="10">
    <source>
        <dbReference type="ARBA" id="ARBA00023027"/>
    </source>
</evidence>
<feature type="binding site" evidence="17">
    <location>
        <position position="259"/>
    </location>
    <ligand>
        <name>(6S)-NADPHX</name>
        <dbReference type="ChEBI" id="CHEBI:64076"/>
    </ligand>
</feature>
<evidence type="ECO:0000313" key="22">
    <source>
        <dbReference type="EMBL" id="ROQ01711.1"/>
    </source>
</evidence>
<comment type="caution">
    <text evidence="18">Lacks conserved residue(s) required for the propagation of feature annotation.</text>
</comment>
<keyword evidence="23" id="KW-1185">Reference proteome</keyword>
<evidence type="ECO:0000256" key="5">
    <source>
        <dbReference type="ARBA" id="ARBA00022723"/>
    </source>
</evidence>
<evidence type="ECO:0000256" key="4">
    <source>
        <dbReference type="ARBA" id="ARBA00009524"/>
    </source>
</evidence>
<dbReference type="SUPFAM" id="SSF53613">
    <property type="entry name" value="Ribokinase-like"/>
    <property type="match status" value="1"/>
</dbReference>
<dbReference type="Pfam" id="PF01256">
    <property type="entry name" value="Carb_kinase"/>
    <property type="match status" value="1"/>
</dbReference>
<evidence type="ECO:0000256" key="12">
    <source>
        <dbReference type="ARBA" id="ARBA00023239"/>
    </source>
</evidence>
<dbReference type="GO" id="GO:0005524">
    <property type="term" value="F:ATP binding"/>
    <property type="evidence" value="ECO:0007669"/>
    <property type="project" value="UniProtKB-UniRule"/>
</dbReference>
<evidence type="ECO:0000256" key="13">
    <source>
        <dbReference type="ARBA" id="ARBA00023268"/>
    </source>
</evidence>
<comment type="function">
    <text evidence="14 19">Bifunctional enzyme that catalyzes the epimerization of the S- and R-forms of NAD(P)HX and the dehydration of the S-form of NAD(P)HX at the expense of ADP, which is converted to AMP. This allows the repair of both epimers of NAD(P)HX, a damaged form of NAD(P)H that is a result of enzymatic or heat-dependent hydration.</text>
</comment>
<evidence type="ECO:0000256" key="16">
    <source>
        <dbReference type="ARBA" id="ARBA00049209"/>
    </source>
</evidence>
<comment type="catalytic activity">
    <reaction evidence="15 17 19">
        <text>(6S)-NADHX + ADP = AMP + phosphate + NADH + H(+)</text>
        <dbReference type="Rhea" id="RHEA:32223"/>
        <dbReference type="ChEBI" id="CHEBI:15378"/>
        <dbReference type="ChEBI" id="CHEBI:43474"/>
        <dbReference type="ChEBI" id="CHEBI:57945"/>
        <dbReference type="ChEBI" id="CHEBI:64074"/>
        <dbReference type="ChEBI" id="CHEBI:456215"/>
        <dbReference type="ChEBI" id="CHEBI:456216"/>
        <dbReference type="EC" id="4.2.1.136"/>
    </reaction>
</comment>
<comment type="subunit">
    <text evidence="17">Homotetramer.</text>
</comment>
<dbReference type="GO" id="GO:0046496">
    <property type="term" value="P:nicotinamide nucleotide metabolic process"/>
    <property type="evidence" value="ECO:0007669"/>
    <property type="project" value="UniProtKB-UniRule"/>
</dbReference>
<comment type="similarity">
    <text evidence="17">Belongs to the NnrD/CARKD family.</text>
</comment>
<comment type="similarity">
    <text evidence="18">Belongs to the NnrE/AIBP family.</text>
</comment>
<evidence type="ECO:0000259" key="20">
    <source>
        <dbReference type="PROSITE" id="PS51383"/>
    </source>
</evidence>
<comment type="caution">
    <text evidence="22">The sequence shown here is derived from an EMBL/GenBank/DDBJ whole genome shotgun (WGS) entry which is preliminary data.</text>
</comment>
<evidence type="ECO:0000256" key="1">
    <source>
        <dbReference type="ARBA" id="ARBA00000013"/>
    </source>
</evidence>
<dbReference type="Gene3D" id="3.40.50.10260">
    <property type="entry name" value="YjeF N-terminal domain"/>
    <property type="match status" value="1"/>
</dbReference>
<dbReference type="OrthoDB" id="9806925at2"/>
<dbReference type="GO" id="GO:0052855">
    <property type="term" value="F:ADP-dependent NAD(P)H-hydrate dehydratase activity"/>
    <property type="evidence" value="ECO:0007669"/>
    <property type="project" value="UniProtKB-UniRule"/>
</dbReference>
<feature type="binding site" evidence="18">
    <location>
        <position position="65"/>
    </location>
    <ligand>
        <name>K(+)</name>
        <dbReference type="ChEBI" id="CHEBI:29103"/>
    </ligand>
</feature>
<dbReference type="NCBIfam" id="TIGR00196">
    <property type="entry name" value="yjeF_cterm"/>
    <property type="match status" value="1"/>
</dbReference>
<evidence type="ECO:0000256" key="11">
    <source>
        <dbReference type="ARBA" id="ARBA00023235"/>
    </source>
</evidence>
<gene>
    <name evidence="18" type="primary">nnrE</name>
    <name evidence="17" type="synonym">nnrD</name>
    <name evidence="22" type="ORF">EDC65_0897</name>
</gene>
<feature type="binding site" evidence="17">
    <location>
        <position position="370"/>
    </location>
    <ligand>
        <name>(6S)-NADPHX</name>
        <dbReference type="ChEBI" id="CHEBI:64076"/>
    </ligand>
</feature>
<dbReference type="Proteomes" id="UP000278222">
    <property type="component" value="Unassembled WGS sequence"/>
</dbReference>
<feature type="binding site" evidence="18">
    <location>
        <position position="125"/>
    </location>
    <ligand>
        <name>K(+)</name>
        <dbReference type="ChEBI" id="CHEBI:29103"/>
    </ligand>
</feature>
<evidence type="ECO:0000256" key="19">
    <source>
        <dbReference type="PIRNR" id="PIRNR017184"/>
    </source>
</evidence>
<dbReference type="GO" id="GO:0110051">
    <property type="term" value="P:metabolite repair"/>
    <property type="evidence" value="ECO:0007669"/>
    <property type="project" value="TreeGrafter"/>
</dbReference>
<dbReference type="InterPro" id="IPR030677">
    <property type="entry name" value="Nnr"/>
</dbReference>
<keyword evidence="8 17" id="KW-0521">NADP</keyword>
<feature type="domain" description="YjeF N-terminal" evidence="21">
    <location>
        <begin position="18"/>
        <end position="215"/>
    </location>
</feature>
<dbReference type="EC" id="5.1.99.6" evidence="19"/>
<keyword evidence="9 18" id="KW-0630">Potassium</keyword>
<keyword evidence="13" id="KW-0511">Multifunctional enzyme</keyword>
<keyword evidence="11 18" id="KW-0413">Isomerase</keyword>
<reference evidence="22 23" key="1">
    <citation type="submission" date="2018-11" db="EMBL/GenBank/DDBJ databases">
        <title>Genomic Encyclopedia of Type Strains, Phase IV (KMG-IV): sequencing the most valuable type-strain genomes for metagenomic binning, comparative biology and taxonomic classification.</title>
        <authorList>
            <person name="Goeker M."/>
        </authorList>
    </citation>
    <scope>NUCLEOTIDE SEQUENCE [LARGE SCALE GENOMIC DNA]</scope>
    <source>
        <strain evidence="22 23">DSM 5900</strain>
    </source>
</reference>
<evidence type="ECO:0000256" key="15">
    <source>
        <dbReference type="ARBA" id="ARBA00048238"/>
    </source>
</evidence>
<feature type="binding site" evidence="17">
    <location>
        <position position="431"/>
    </location>
    <ligand>
        <name>AMP</name>
        <dbReference type="ChEBI" id="CHEBI:456215"/>
    </ligand>
</feature>
<dbReference type="Pfam" id="PF03853">
    <property type="entry name" value="YjeF_N"/>
    <property type="match status" value="1"/>
</dbReference>
<keyword evidence="12 17" id="KW-0456">Lyase</keyword>
<evidence type="ECO:0000259" key="21">
    <source>
        <dbReference type="PROSITE" id="PS51385"/>
    </source>
</evidence>
<evidence type="ECO:0000256" key="8">
    <source>
        <dbReference type="ARBA" id="ARBA00022857"/>
    </source>
</evidence>
<dbReference type="RefSeq" id="WP_123688445.1">
    <property type="nucleotide sequence ID" value="NZ_RJKX01000011.1"/>
</dbReference>
<evidence type="ECO:0000256" key="9">
    <source>
        <dbReference type="ARBA" id="ARBA00022958"/>
    </source>
</evidence>
<comment type="cofactor">
    <cofactor evidence="17">
        <name>Mg(2+)</name>
        <dbReference type="ChEBI" id="CHEBI:18420"/>
    </cofactor>
</comment>
<dbReference type="EC" id="4.2.1.136" evidence="19"/>
<feature type="binding site" evidence="18">
    <location>
        <position position="158"/>
    </location>
    <ligand>
        <name>(6S)-NADPHX</name>
        <dbReference type="ChEBI" id="CHEBI:64076"/>
    </ligand>
</feature>
<comment type="similarity">
    <text evidence="4 19">In the C-terminal section; belongs to the NnrD/CARKD family.</text>
</comment>
<organism evidence="22 23">
    <name type="scientific">Stella humosa</name>
    <dbReference type="NCBI Taxonomy" id="94"/>
    <lineage>
        <taxon>Bacteria</taxon>
        <taxon>Pseudomonadati</taxon>
        <taxon>Pseudomonadota</taxon>
        <taxon>Alphaproteobacteria</taxon>
        <taxon>Rhodospirillales</taxon>
        <taxon>Stellaceae</taxon>
        <taxon>Stella</taxon>
    </lineage>
</organism>
<sequence length="486" mass="48010">MPGQAKVAAEALLTVAEMARADSAAIAAGTPGIALMEAAGRAAAVAIARRWRPCPVTVLCGPGNNGGDGYVIARWLERAGWPVSVASLIDRSHLAGDAAHHAAAWTGEIGRMGPASVAGAGLVVDAIFGAGLSRPVAGIAAATLEAAAAAGIPIVAVDVPSGVDGDNGRLRGQVSAAALTVTFFRRKPGHLLEPGRSMCGQVVVADIGIPAAVLDGIGPSAWANGPGLWGSARRRRGPGDHKYRFGHAVVVGGGRLTGAARLAGHAAARAGAGLVTVAAPDAALASYAAQPAALLLAAEAEIPALLADPRRNAWLLGPGGGAGAALRDQVLAVLAAGRGVVLDADALTVFAGRPADLFRAISGPAILTPHEGEFARLFPAQGERLTRARGAAATSGAVVVLKGTDTIVAAPDGRVAINENAPPWLATAGTGDVLAGLSVGLLAQGMPAFEAAAMAVWLHGAAATACGEGLIADDLPAAIPAILAAL</sequence>